<reference evidence="1" key="1">
    <citation type="journal article" date="2015" name="Proc. Natl. Acad. Sci. U.S.A.">
        <title>Networks of energetic and metabolic interactions define dynamics in microbial communities.</title>
        <authorList>
            <person name="Embree M."/>
            <person name="Liu J.K."/>
            <person name="Al-Bassam M.M."/>
            <person name="Zengler K."/>
        </authorList>
    </citation>
    <scope>NUCLEOTIDE SEQUENCE</scope>
</reference>
<proteinExistence type="predicted"/>
<comment type="caution">
    <text evidence="1">The sequence shown here is derived from an EMBL/GenBank/DDBJ whole genome shotgun (WGS) entry which is preliminary data.</text>
</comment>
<sequence length="43" mass="5239">MAMKESAGAVRDDETEAEYLERKTREYFAMRERFSNTTHFNYR</sequence>
<dbReference type="AlphaFoldDB" id="A0A0W8F0U6"/>
<dbReference type="EMBL" id="LNQE01001660">
    <property type="protein sequence ID" value="KUG14441.1"/>
    <property type="molecule type" value="Genomic_DNA"/>
</dbReference>
<evidence type="ECO:0000313" key="1">
    <source>
        <dbReference type="EMBL" id="KUG14441.1"/>
    </source>
</evidence>
<gene>
    <name evidence="1" type="ORF">ASZ90_015931</name>
</gene>
<accession>A0A0W8F0U6</accession>
<name>A0A0W8F0U6_9ZZZZ</name>
<organism evidence="1">
    <name type="scientific">hydrocarbon metagenome</name>
    <dbReference type="NCBI Taxonomy" id="938273"/>
    <lineage>
        <taxon>unclassified sequences</taxon>
        <taxon>metagenomes</taxon>
        <taxon>ecological metagenomes</taxon>
    </lineage>
</organism>
<protein>
    <submittedName>
        <fullName evidence="1">Uncharacterized protein</fullName>
    </submittedName>
</protein>